<reference evidence="2 3" key="1">
    <citation type="journal article" date="2016" name="Front. Microbiol.">
        <title>Comparative Genomic Analysis Reveals a Diverse Repertoire of Genes Involved in Prokaryote-Eukaryote Interactions within the Pseudovibrio Genus.</title>
        <authorList>
            <person name="Romano S."/>
            <person name="Fernandez-Guerra A."/>
            <person name="Reen F.J."/>
            <person name="Glockner F.O."/>
            <person name="Crowley S.P."/>
            <person name="O'Sullivan O."/>
            <person name="Cotter P.D."/>
            <person name="Adams C."/>
            <person name="Dobson A.D."/>
            <person name="O'Gara F."/>
        </authorList>
    </citation>
    <scope>NUCLEOTIDE SEQUENCE [LARGE SCALE GENOMIC DNA]</scope>
    <source>
        <strain evidence="2 3">Ad2</strain>
    </source>
</reference>
<evidence type="ECO:0000313" key="3">
    <source>
        <dbReference type="Proteomes" id="UP000076577"/>
    </source>
</evidence>
<dbReference type="Proteomes" id="UP000076577">
    <property type="component" value="Unassembled WGS sequence"/>
</dbReference>
<organism evidence="2 3">
    <name type="scientific">Pseudovibrio axinellae</name>
    <dbReference type="NCBI Taxonomy" id="989403"/>
    <lineage>
        <taxon>Bacteria</taxon>
        <taxon>Pseudomonadati</taxon>
        <taxon>Pseudomonadota</taxon>
        <taxon>Alphaproteobacteria</taxon>
        <taxon>Hyphomicrobiales</taxon>
        <taxon>Stappiaceae</taxon>
        <taxon>Pseudovibrio</taxon>
    </lineage>
</organism>
<dbReference type="SUPFAM" id="SSF53474">
    <property type="entry name" value="alpha/beta-Hydrolases"/>
    <property type="match status" value="1"/>
</dbReference>
<sequence>MRSDTPNQKYVDTGSHKICLHEWEGSGPTFLFLHATGFHGRIWDYIIKRFPDRHVLAWDMRSHGLSENAELPQLWTELGEDLYAVVEALNLNQIYGVGHSCGGHLALLAAAKFPDLFKELLLLDPVVFPKSLLPMFEQFGREEHPVARRRPHWDSAGEMYEKFKDRKPYNTWVPDILEDYCQHGLHPSDSGEGYTLACPPDAEAQVYRTCYGDQIYPLLGQIQVPSTIVRARRRRPDEPAFDFSPSPTWEQLAENLPNATDIHVPDHTHFMPMENPEAILNMMVQMEQGKKLSWQGAGVIKQDA</sequence>
<name>A0A165YAW2_9HYPH</name>
<dbReference type="PATRIC" id="fig|989403.3.peg.2737"/>
<dbReference type="InterPro" id="IPR029058">
    <property type="entry name" value="AB_hydrolase_fold"/>
</dbReference>
<evidence type="ECO:0000313" key="2">
    <source>
        <dbReference type="EMBL" id="KZL18624.1"/>
    </source>
</evidence>
<comment type="caution">
    <text evidence="2">The sequence shown here is derived from an EMBL/GenBank/DDBJ whole genome shotgun (WGS) entry which is preliminary data.</text>
</comment>
<feature type="domain" description="AB hydrolase-1" evidence="1">
    <location>
        <begin position="30"/>
        <end position="279"/>
    </location>
</feature>
<dbReference type="OrthoDB" id="9804723at2"/>
<proteinExistence type="predicted"/>
<dbReference type="InterPro" id="IPR000073">
    <property type="entry name" value="AB_hydrolase_1"/>
</dbReference>
<dbReference type="RefSeq" id="WP_068006433.1">
    <property type="nucleotide sequence ID" value="NZ_FOFM01000019.1"/>
</dbReference>
<dbReference type="AlphaFoldDB" id="A0A165YAW2"/>
<dbReference type="Gene3D" id="3.40.50.1820">
    <property type="entry name" value="alpha/beta hydrolase"/>
    <property type="match status" value="1"/>
</dbReference>
<keyword evidence="3" id="KW-1185">Reference proteome</keyword>
<dbReference type="GO" id="GO:0046464">
    <property type="term" value="P:acylglycerol catabolic process"/>
    <property type="evidence" value="ECO:0007669"/>
    <property type="project" value="TreeGrafter"/>
</dbReference>
<gene>
    <name evidence="2" type="primary">catD</name>
    <name evidence="2" type="ORF">PsAD2_02565</name>
</gene>
<dbReference type="PANTHER" id="PTHR43798:SF33">
    <property type="entry name" value="HYDROLASE, PUTATIVE (AFU_ORTHOLOGUE AFUA_2G14860)-RELATED"/>
    <property type="match status" value="1"/>
</dbReference>
<keyword evidence="2" id="KW-0378">Hydrolase</keyword>
<dbReference type="Pfam" id="PF12697">
    <property type="entry name" value="Abhydrolase_6"/>
    <property type="match status" value="1"/>
</dbReference>
<dbReference type="PANTHER" id="PTHR43798">
    <property type="entry name" value="MONOACYLGLYCEROL LIPASE"/>
    <property type="match status" value="1"/>
</dbReference>
<evidence type="ECO:0000259" key="1">
    <source>
        <dbReference type="Pfam" id="PF12697"/>
    </source>
</evidence>
<dbReference type="EMBL" id="LMCB01000019">
    <property type="protein sequence ID" value="KZL18624.1"/>
    <property type="molecule type" value="Genomic_DNA"/>
</dbReference>
<dbReference type="STRING" id="989403.SAMN05421798_11923"/>
<protein>
    <submittedName>
        <fullName evidence="2">3-oxoadipate enol-lactonase 2</fullName>
        <ecNumber evidence="2">3.1.1.24</ecNumber>
    </submittedName>
</protein>
<dbReference type="EC" id="3.1.1.24" evidence="2"/>
<dbReference type="GO" id="GO:0047570">
    <property type="term" value="F:3-oxoadipate enol-lactonase activity"/>
    <property type="evidence" value="ECO:0007669"/>
    <property type="project" value="UniProtKB-EC"/>
</dbReference>
<dbReference type="GO" id="GO:0016020">
    <property type="term" value="C:membrane"/>
    <property type="evidence" value="ECO:0007669"/>
    <property type="project" value="TreeGrafter"/>
</dbReference>
<dbReference type="InterPro" id="IPR050266">
    <property type="entry name" value="AB_hydrolase_sf"/>
</dbReference>
<accession>A0A165YAW2</accession>
<dbReference type="GO" id="GO:0047372">
    <property type="term" value="F:monoacylglycerol lipase activity"/>
    <property type="evidence" value="ECO:0007669"/>
    <property type="project" value="TreeGrafter"/>
</dbReference>